<reference evidence="3" key="2">
    <citation type="submission" date="2024-04" db="EMBL/GenBank/DDBJ databases">
        <authorList>
            <person name="Chen Y."/>
            <person name="Shah S."/>
            <person name="Dougan E. K."/>
            <person name="Thang M."/>
            <person name="Chan C."/>
        </authorList>
    </citation>
    <scope>NUCLEOTIDE SEQUENCE [LARGE SCALE GENOMIC DNA]</scope>
</reference>
<dbReference type="EMBL" id="CAMXCT020001079">
    <property type="protein sequence ID" value="CAL1139782.1"/>
    <property type="molecule type" value="Genomic_DNA"/>
</dbReference>
<dbReference type="OrthoDB" id="441240at2759"/>
<dbReference type="EMBL" id="CAMXCT010001079">
    <property type="protein sequence ID" value="CAI3986407.1"/>
    <property type="molecule type" value="Genomic_DNA"/>
</dbReference>
<organism evidence="2">
    <name type="scientific">Cladocopium goreaui</name>
    <dbReference type="NCBI Taxonomy" id="2562237"/>
    <lineage>
        <taxon>Eukaryota</taxon>
        <taxon>Sar</taxon>
        <taxon>Alveolata</taxon>
        <taxon>Dinophyceae</taxon>
        <taxon>Suessiales</taxon>
        <taxon>Symbiodiniaceae</taxon>
        <taxon>Cladocopium</taxon>
    </lineage>
</organism>
<reference evidence="2" key="1">
    <citation type="submission" date="2022-10" db="EMBL/GenBank/DDBJ databases">
        <authorList>
            <person name="Chen Y."/>
            <person name="Dougan E. K."/>
            <person name="Chan C."/>
            <person name="Rhodes N."/>
            <person name="Thang M."/>
        </authorList>
    </citation>
    <scope>NUCLEOTIDE SEQUENCE</scope>
</reference>
<evidence type="ECO:0000313" key="4">
    <source>
        <dbReference type="EMBL" id="CAL4773719.1"/>
    </source>
</evidence>
<evidence type="ECO:0000313" key="5">
    <source>
        <dbReference type="Proteomes" id="UP001152797"/>
    </source>
</evidence>
<name>A0A9P1FU44_9DINO</name>
<accession>A0A9P1FU44</accession>
<dbReference type="SUPFAM" id="SSF51735">
    <property type="entry name" value="NAD(P)-binding Rossmann-fold domains"/>
    <property type="match status" value="1"/>
</dbReference>
<evidence type="ECO:0000313" key="2">
    <source>
        <dbReference type="EMBL" id="CAI3986407.1"/>
    </source>
</evidence>
<dbReference type="PANTHER" id="PTHR43796:SF2">
    <property type="entry name" value="CARBOXYNORSPERMIDINE SYNTHASE"/>
    <property type="match status" value="1"/>
</dbReference>
<keyword evidence="5" id="KW-1185">Reference proteome</keyword>
<dbReference type="EMBL" id="CAMXCT030001079">
    <property type="protein sequence ID" value="CAL4773719.1"/>
    <property type="molecule type" value="Genomic_DNA"/>
</dbReference>
<dbReference type="Gene3D" id="3.40.50.720">
    <property type="entry name" value="NAD(P)-binding Rossmann-like Domain"/>
    <property type="match status" value="1"/>
</dbReference>
<comment type="caution">
    <text evidence="2">The sequence shown here is derived from an EMBL/GenBank/DDBJ whole genome shotgun (WGS) entry which is preliminary data.</text>
</comment>
<evidence type="ECO:0000313" key="3">
    <source>
        <dbReference type="EMBL" id="CAL1139782.1"/>
    </source>
</evidence>
<sequence length="409" mass="44487">MHLAPSHGSCLAALRSPSAPSATPRRQRTPPRVATRAAGLCALVVGGTGRVGGSSTRWLKKLAKENQMELELSVGGRRRENYESFKERWTEGADVPNFVEIDHSNEASINRALTMKPWNLILHTAGPFQRVKEPRILKEALRLRLPYVDVCDDTDLCKVAKCLAESAASDGVPAVVSAGIWPGVSALMACEAHERLGDIEDLTMSFYTSGTGGAGPTIVSATFLLLAEPPLNYKDGHAVRAEAWGNRRKVDFGAGVGEQPVHLLDEPEVYTCHEHLQIPNVSSSFGTAPDIWNWMFAACAKALPAEILANRSLMQNVAVFSMPIITAVDRLVGSKNAMRIDARSRSGEEVTLRVTHEDLEDCVGLATAAFSLEVLEGHVAPGVWFPVEMAANRAKIFERVKHGSVFWDM</sequence>
<feature type="region of interest" description="Disordered" evidence="1">
    <location>
        <begin position="1"/>
        <end position="33"/>
    </location>
</feature>
<dbReference type="Proteomes" id="UP001152797">
    <property type="component" value="Unassembled WGS sequence"/>
</dbReference>
<proteinExistence type="predicted"/>
<dbReference type="Gene3D" id="3.30.360.10">
    <property type="entry name" value="Dihydrodipicolinate Reductase, domain 2"/>
    <property type="match status" value="1"/>
</dbReference>
<dbReference type="InterPro" id="IPR036291">
    <property type="entry name" value="NAD(P)-bd_dom_sf"/>
</dbReference>
<feature type="compositionally biased region" description="Low complexity" evidence="1">
    <location>
        <begin position="11"/>
        <end position="24"/>
    </location>
</feature>
<evidence type="ECO:0000256" key="1">
    <source>
        <dbReference type="SAM" id="MobiDB-lite"/>
    </source>
</evidence>
<dbReference type="AlphaFoldDB" id="A0A9P1FU44"/>
<protein>
    <submittedName>
        <fullName evidence="4">Saccharopine dehydrogenase NADP binding domain-containing protein</fullName>
    </submittedName>
</protein>
<gene>
    <name evidence="2" type="ORF">C1SCF055_LOCUS13763</name>
</gene>
<dbReference type="PANTHER" id="PTHR43796">
    <property type="entry name" value="CARBOXYNORSPERMIDINE SYNTHASE"/>
    <property type="match status" value="1"/>
</dbReference>